<dbReference type="PANTHER" id="PTHR31811:SF0">
    <property type="entry name" value="TRNA A64-2'-O-RIBOSYLPHOSPHATE TRANSFERASE"/>
    <property type="match status" value="1"/>
</dbReference>
<feature type="region of interest" description="Disordered" evidence="1">
    <location>
        <begin position="206"/>
        <end position="229"/>
    </location>
</feature>
<feature type="domain" description="Rit1 N-terminal" evidence="2">
    <location>
        <begin position="27"/>
        <end position="128"/>
    </location>
</feature>
<evidence type="ECO:0000256" key="1">
    <source>
        <dbReference type="SAM" id="MobiDB-lite"/>
    </source>
</evidence>
<dbReference type="AlphaFoldDB" id="A0A0B4H497"/>
<dbReference type="GO" id="GO:0019988">
    <property type="term" value="P:charged-tRNA amino acid modification"/>
    <property type="evidence" value="ECO:0007669"/>
    <property type="project" value="InterPro"/>
</dbReference>
<reference evidence="3 4" key="1">
    <citation type="journal article" date="2014" name="Proc. Natl. Acad. Sci. U.S.A.">
        <title>Trajectory and genomic determinants of fungal-pathogen speciation and host adaptation.</title>
        <authorList>
            <person name="Hu X."/>
            <person name="Xiao G."/>
            <person name="Zheng P."/>
            <person name="Shang Y."/>
            <person name="Su Y."/>
            <person name="Zhang X."/>
            <person name="Liu X."/>
            <person name="Zhan S."/>
            <person name="St Leger R.J."/>
            <person name="Wang C."/>
        </authorList>
    </citation>
    <scope>NUCLEOTIDE SEQUENCE [LARGE SCALE GENOMIC DNA]</scope>
    <source>
        <strain evidence="3 4">ARSEF 977</strain>
    </source>
</reference>
<organism evidence="3 4">
    <name type="scientific">Metarhizium guizhouense (strain ARSEF 977)</name>
    <dbReference type="NCBI Taxonomy" id="1276136"/>
    <lineage>
        <taxon>Eukaryota</taxon>
        <taxon>Fungi</taxon>
        <taxon>Dikarya</taxon>
        <taxon>Ascomycota</taxon>
        <taxon>Pezizomycotina</taxon>
        <taxon>Sordariomycetes</taxon>
        <taxon>Hypocreomycetidae</taxon>
        <taxon>Hypocreales</taxon>
        <taxon>Clavicipitaceae</taxon>
        <taxon>Metarhizium</taxon>
    </lineage>
</organism>
<proteinExistence type="predicted"/>
<feature type="region of interest" description="Disordered" evidence="1">
    <location>
        <begin position="142"/>
        <end position="173"/>
    </location>
</feature>
<comment type="caution">
    <text evidence="3">The sequence shown here is derived from an EMBL/GenBank/DDBJ whole genome shotgun (WGS) entry which is preliminary data.</text>
</comment>
<evidence type="ECO:0000313" key="3">
    <source>
        <dbReference type="EMBL" id="KID86872.1"/>
    </source>
</evidence>
<dbReference type="GO" id="GO:0005737">
    <property type="term" value="C:cytoplasm"/>
    <property type="evidence" value="ECO:0007669"/>
    <property type="project" value="TreeGrafter"/>
</dbReference>
<keyword evidence="3" id="KW-0808">Transferase</keyword>
<gene>
    <name evidence="3" type="ORF">MGU_06001</name>
</gene>
<dbReference type="HOGENOM" id="CLU_652252_0_0_1"/>
<dbReference type="PANTHER" id="PTHR31811">
    <property type="entry name" value="TRNA A64-2'-O-RIBOSYLPHOSPHATE TRANSFERASE"/>
    <property type="match status" value="1"/>
</dbReference>
<accession>A0A0B4H497</accession>
<evidence type="ECO:0000313" key="4">
    <source>
        <dbReference type="Proteomes" id="UP000031192"/>
    </source>
</evidence>
<name>A0A0B4H497_METGA</name>
<dbReference type="Proteomes" id="UP000031192">
    <property type="component" value="Unassembled WGS sequence"/>
</dbReference>
<protein>
    <submittedName>
        <fullName evidence="3">2'-O-ribosyl phosphate transferase RIT1</fullName>
    </submittedName>
</protein>
<dbReference type="OrthoDB" id="4939807at2759"/>
<keyword evidence="4" id="KW-1185">Reference proteome</keyword>
<feature type="region of interest" description="Disordered" evidence="1">
    <location>
        <begin position="253"/>
        <end position="325"/>
    </location>
</feature>
<feature type="compositionally biased region" description="Low complexity" evidence="1">
    <location>
        <begin position="148"/>
        <end position="157"/>
    </location>
</feature>
<feature type="region of interest" description="Disordered" evidence="1">
    <location>
        <begin position="55"/>
        <end position="74"/>
    </location>
</feature>
<dbReference type="InterPro" id="IPR033449">
    <property type="entry name" value="Rit1_N"/>
</dbReference>
<dbReference type="InterPro" id="IPR007306">
    <property type="entry name" value="Rit1"/>
</dbReference>
<feature type="compositionally biased region" description="Polar residues" evidence="1">
    <location>
        <begin position="58"/>
        <end position="67"/>
    </location>
</feature>
<dbReference type="GO" id="GO:0043399">
    <property type="term" value="F:tRNA adenosine(64)-2'-O-ribosylphosphate transferase activity"/>
    <property type="evidence" value="ECO:0007669"/>
    <property type="project" value="InterPro"/>
</dbReference>
<sequence length="421" mass="45823">MTNPNTININDIVFPSQPSLSTLLTSLKRSTLSIHNRLTSILSDAEFVHQAAQALKQPPSNNNANQETQERAPRPLVANERCGSWYIPPGNKYASAYFKSTDGHERAWKFSTRRLNLHLLDMIEKHDGNARRALDHNSNLVHRPQHRPPALAPALLPALPPAAPPVHHARPNHRPRPAVRRLLQSPPPPGSAQDNETAAPILGHARLSARPRNARPAPRSPRPNNPRHHIRLLQTGDLPHRLPPQHVVQRDRLQRLHPRRGRRHGKLGARPDAHRLLGQPGPPPVHAGARAAGPHRVPVPVPVPGGAGDAGIRARQQPDDPPDAADIRVRAAPAARRRLLHLADERAHAQGPVGQVRCVHGGRAGQAQDGQQEPEDRAAVHMRLCVGVPAEGSAGQGDGSLRVGQGYLCGRGARSVVLLVR</sequence>
<dbReference type="Pfam" id="PF17184">
    <property type="entry name" value="Rit1_C"/>
    <property type="match status" value="1"/>
</dbReference>
<evidence type="ECO:0000259" key="2">
    <source>
        <dbReference type="Pfam" id="PF17184"/>
    </source>
</evidence>
<feature type="compositionally biased region" description="Basic residues" evidence="1">
    <location>
        <begin position="255"/>
        <end position="267"/>
    </location>
</feature>
<dbReference type="EMBL" id="AZNH01000019">
    <property type="protein sequence ID" value="KID86872.1"/>
    <property type="molecule type" value="Genomic_DNA"/>
</dbReference>